<protein>
    <submittedName>
        <fullName evidence="2">Uncharacterized protein</fullName>
    </submittedName>
</protein>
<feature type="transmembrane region" description="Helical" evidence="1">
    <location>
        <begin position="75"/>
        <end position="93"/>
    </location>
</feature>
<feature type="transmembrane region" description="Helical" evidence="1">
    <location>
        <begin position="28"/>
        <end position="54"/>
    </location>
</feature>
<evidence type="ECO:0000256" key="1">
    <source>
        <dbReference type="SAM" id="Phobius"/>
    </source>
</evidence>
<gene>
    <name evidence="2" type="ORF">C9374_010485</name>
</gene>
<feature type="transmembrane region" description="Helical" evidence="1">
    <location>
        <begin position="144"/>
        <end position="163"/>
    </location>
</feature>
<accession>A0AA88GDX6</accession>
<proteinExistence type="predicted"/>
<dbReference type="RefSeq" id="XP_044543915.1">
    <property type="nucleotide sequence ID" value="XM_044686034.1"/>
</dbReference>
<comment type="caution">
    <text evidence="2">The sequence shown here is derived from an EMBL/GenBank/DDBJ whole genome shotgun (WGS) entry which is preliminary data.</text>
</comment>
<dbReference type="GeneID" id="68102939"/>
<keyword evidence="3" id="KW-1185">Reference proteome</keyword>
<evidence type="ECO:0000313" key="2">
    <source>
        <dbReference type="EMBL" id="KAG2374741.1"/>
    </source>
</evidence>
<dbReference type="AlphaFoldDB" id="A0AA88GDX6"/>
<name>A0AA88GDX6_NAELO</name>
<reference evidence="2 3" key="1">
    <citation type="journal article" date="2018" name="BMC Genomics">
        <title>The genome of Naegleria lovaniensis, the basis for a comparative approach to unravel pathogenicity factors of the human pathogenic amoeba N. fowleri.</title>
        <authorList>
            <person name="Liechti N."/>
            <person name="Schurch N."/>
            <person name="Bruggmann R."/>
            <person name="Wittwer M."/>
        </authorList>
    </citation>
    <scope>NUCLEOTIDE SEQUENCE [LARGE SCALE GENOMIC DNA]</scope>
    <source>
        <strain evidence="2 3">ATCC 30569</strain>
    </source>
</reference>
<dbReference type="InterPro" id="IPR013869">
    <property type="entry name" value="DUF1757"/>
</dbReference>
<dbReference type="Pfam" id="PF08560">
    <property type="entry name" value="DUF1757"/>
    <property type="match status" value="1"/>
</dbReference>
<dbReference type="EMBL" id="PYSW02000043">
    <property type="protein sequence ID" value="KAG2374741.1"/>
    <property type="molecule type" value="Genomic_DNA"/>
</dbReference>
<keyword evidence="1" id="KW-0472">Membrane</keyword>
<keyword evidence="1" id="KW-1133">Transmembrane helix</keyword>
<dbReference type="Proteomes" id="UP000816034">
    <property type="component" value="Unassembled WGS sequence"/>
</dbReference>
<organism evidence="2 3">
    <name type="scientific">Naegleria lovaniensis</name>
    <name type="common">Amoeba</name>
    <dbReference type="NCBI Taxonomy" id="51637"/>
    <lineage>
        <taxon>Eukaryota</taxon>
        <taxon>Discoba</taxon>
        <taxon>Heterolobosea</taxon>
        <taxon>Tetramitia</taxon>
        <taxon>Eutetramitia</taxon>
        <taxon>Vahlkampfiidae</taxon>
        <taxon>Naegleria</taxon>
    </lineage>
</organism>
<sequence>MSSSNAATTSNEVIIPEADKVANPKTFLFMHVISCTVQVGGLFGAIYTPIHYFLKRRKEPTLSFSNFLNTRLPQYIWRGTTIGFLVGSILYYGKARTFTQNNFDDRAFRIKHNIHCNMWQQAWLGSVVLGGLTGLILKKPEMGIALGHAFGTILFAGLTAAGVKPLQRRD</sequence>
<keyword evidence="1" id="KW-0812">Transmembrane</keyword>
<evidence type="ECO:0000313" key="3">
    <source>
        <dbReference type="Proteomes" id="UP000816034"/>
    </source>
</evidence>
<feature type="transmembrane region" description="Helical" evidence="1">
    <location>
        <begin position="118"/>
        <end position="137"/>
    </location>
</feature>